<dbReference type="Proteomes" id="UP000310158">
    <property type="component" value="Unassembled WGS sequence"/>
</dbReference>
<protein>
    <submittedName>
        <fullName evidence="1">Uncharacterized protein</fullName>
    </submittedName>
</protein>
<evidence type="ECO:0000313" key="1">
    <source>
        <dbReference type="EMBL" id="THH18680.1"/>
    </source>
</evidence>
<sequence>MYNGRVLVSTFAGETAAFGGKGWEWARERMEEIAPIHFVPAFFVDPARYPSLKSIDGIFHWNGSWPLHLNPSSHRSEIACPRLDSDRHHLHHLKSKNTHSGKKKKTYMAAVSPWFFTVTLRTRFVEQELDLSRRRLALRPAVGIYSIDPGSGRDGPDNIMEWCAASRLTVILLLRPSPPYHSTDSTYQLHALDADYGESHYIGPIKGAQPNSEGWVNGFPHLPWLKLNSHFARAFREGPPAKKHWLGLGKKVEAKMEKDEIYVWARPHLKDAPAPDAVERPSGWELTDDKFWAVIFATSPASITLCSKTEKPQYIQIPAGISKLSHPLVPGGGIQVQMIRNGVVVAQCAPTTDEFCVHERPEVYNFNAFVAMSE</sequence>
<dbReference type="Pfam" id="PF03659">
    <property type="entry name" value="Glyco_hydro_71"/>
    <property type="match status" value="2"/>
</dbReference>
<proteinExistence type="predicted"/>
<gene>
    <name evidence="1" type="ORF">EW146_g2344</name>
</gene>
<dbReference type="EMBL" id="SGPL01000068">
    <property type="protein sequence ID" value="THH18680.1"/>
    <property type="molecule type" value="Genomic_DNA"/>
</dbReference>
<dbReference type="OrthoDB" id="3257981at2759"/>
<accession>A0A4S4M749</accession>
<dbReference type="GO" id="GO:0051118">
    <property type="term" value="F:glucan endo-1,3-alpha-glucosidase activity"/>
    <property type="evidence" value="ECO:0007669"/>
    <property type="project" value="InterPro"/>
</dbReference>
<name>A0A4S4M749_9AGAM</name>
<reference evidence="1 2" key="1">
    <citation type="submission" date="2019-02" db="EMBL/GenBank/DDBJ databases">
        <title>Genome sequencing of the rare red list fungi Bondarzewia mesenterica.</title>
        <authorList>
            <person name="Buettner E."/>
            <person name="Kellner H."/>
        </authorList>
    </citation>
    <scope>NUCLEOTIDE SEQUENCE [LARGE SCALE GENOMIC DNA]</scope>
    <source>
        <strain evidence="1 2">DSM 108281</strain>
    </source>
</reference>
<dbReference type="InterPro" id="IPR005197">
    <property type="entry name" value="Glyco_hydro_71"/>
</dbReference>
<dbReference type="AlphaFoldDB" id="A0A4S4M749"/>
<organism evidence="1 2">
    <name type="scientific">Bondarzewia mesenterica</name>
    <dbReference type="NCBI Taxonomy" id="1095465"/>
    <lineage>
        <taxon>Eukaryota</taxon>
        <taxon>Fungi</taxon>
        <taxon>Dikarya</taxon>
        <taxon>Basidiomycota</taxon>
        <taxon>Agaricomycotina</taxon>
        <taxon>Agaricomycetes</taxon>
        <taxon>Russulales</taxon>
        <taxon>Bondarzewiaceae</taxon>
        <taxon>Bondarzewia</taxon>
    </lineage>
</organism>
<evidence type="ECO:0000313" key="2">
    <source>
        <dbReference type="Proteomes" id="UP000310158"/>
    </source>
</evidence>
<comment type="caution">
    <text evidence="1">The sequence shown here is derived from an EMBL/GenBank/DDBJ whole genome shotgun (WGS) entry which is preliminary data.</text>
</comment>
<keyword evidence="2" id="KW-1185">Reference proteome</keyword>